<dbReference type="InterPro" id="IPR011008">
    <property type="entry name" value="Dimeric_a/b-barrel"/>
</dbReference>
<dbReference type="Gene3D" id="3.30.70.100">
    <property type="match status" value="1"/>
</dbReference>
<evidence type="ECO:0000313" key="2">
    <source>
        <dbReference type="Proteomes" id="UP000248889"/>
    </source>
</evidence>
<dbReference type="SUPFAM" id="SSF54909">
    <property type="entry name" value="Dimeric alpha+beta barrel"/>
    <property type="match status" value="1"/>
</dbReference>
<name>A0A2X0KJD0_9ACTN</name>
<keyword evidence="2" id="KW-1185">Reference proteome</keyword>
<proteinExistence type="predicted"/>
<protein>
    <submittedName>
        <fullName evidence="1">Uncharacterized protein</fullName>
    </submittedName>
</protein>
<dbReference type="AlphaFoldDB" id="A0A2X0KJD0"/>
<gene>
    <name evidence="1" type="ORF">DN069_04670</name>
</gene>
<organism evidence="1 2">
    <name type="scientific">Streptacidiphilus pinicola</name>
    <dbReference type="NCBI Taxonomy" id="2219663"/>
    <lineage>
        <taxon>Bacteria</taxon>
        <taxon>Bacillati</taxon>
        <taxon>Actinomycetota</taxon>
        <taxon>Actinomycetes</taxon>
        <taxon>Kitasatosporales</taxon>
        <taxon>Streptomycetaceae</taxon>
        <taxon>Streptacidiphilus</taxon>
    </lineage>
</organism>
<dbReference type="OrthoDB" id="4124240at2"/>
<dbReference type="EMBL" id="QKYN01000020">
    <property type="protein sequence ID" value="RAG86830.1"/>
    <property type="molecule type" value="Genomic_DNA"/>
</dbReference>
<sequence length="194" mass="21747">MTTRQERYLTLEQGPLARTRAWPAVARCARASALLLTGGHVRLTKGRLGRRLRFADGTSALVYRETRLDGGTAFDPCALVVAFRLRGVHGRGHMLFRWESLLNTPLFVGFPGFRSKLWLTADEHGSYRGVYEWDGAERAEHYARSLWRVLALVSVPGSIRYTVRPGVHRDDLIRLAPRAGAADPDGWWRPVGGP</sequence>
<reference evidence="1 2" key="1">
    <citation type="submission" date="2018-06" db="EMBL/GenBank/DDBJ databases">
        <title>Streptacidiphilus pinicola sp. nov., isolated from pine grove soil.</title>
        <authorList>
            <person name="Roh S.G."/>
            <person name="Park S."/>
            <person name="Kim M.-K."/>
            <person name="Yun B.-R."/>
            <person name="Park J."/>
            <person name="Kim M.J."/>
            <person name="Kim Y.S."/>
            <person name="Kim S.B."/>
        </authorList>
    </citation>
    <scope>NUCLEOTIDE SEQUENCE [LARGE SCALE GENOMIC DNA]</scope>
    <source>
        <strain evidence="1 2">MMS16-CNU450</strain>
    </source>
</reference>
<comment type="caution">
    <text evidence="1">The sequence shown here is derived from an EMBL/GenBank/DDBJ whole genome shotgun (WGS) entry which is preliminary data.</text>
</comment>
<evidence type="ECO:0000313" key="1">
    <source>
        <dbReference type="EMBL" id="RAG86830.1"/>
    </source>
</evidence>
<dbReference type="RefSeq" id="WP_111499524.1">
    <property type="nucleotide sequence ID" value="NZ_QKYN01000020.1"/>
</dbReference>
<accession>A0A2X0KJD0</accession>
<dbReference type="Proteomes" id="UP000248889">
    <property type="component" value="Unassembled WGS sequence"/>
</dbReference>